<evidence type="ECO:0000256" key="1">
    <source>
        <dbReference type="SAM" id="Phobius"/>
    </source>
</evidence>
<dbReference type="EMBL" id="MIGC01002426">
    <property type="protein sequence ID" value="PHJ21090.1"/>
    <property type="molecule type" value="Genomic_DNA"/>
</dbReference>
<organism evidence="2 3">
    <name type="scientific">Cystoisospora suis</name>
    <dbReference type="NCBI Taxonomy" id="483139"/>
    <lineage>
        <taxon>Eukaryota</taxon>
        <taxon>Sar</taxon>
        <taxon>Alveolata</taxon>
        <taxon>Apicomplexa</taxon>
        <taxon>Conoidasida</taxon>
        <taxon>Coccidia</taxon>
        <taxon>Eucoccidiorida</taxon>
        <taxon>Eimeriorina</taxon>
        <taxon>Sarcocystidae</taxon>
        <taxon>Cystoisospora</taxon>
    </lineage>
</organism>
<dbReference type="GeneID" id="94428461"/>
<keyword evidence="1" id="KW-0472">Membrane</keyword>
<sequence length="60" mass="7557">RTITGRVRREERRVWILFTKRDWKRPLLVRNNKKEERFVLLFVGIRFLLSRFPFCFLFLS</sequence>
<dbReference type="RefSeq" id="XP_067922774.1">
    <property type="nucleotide sequence ID" value="XM_068065250.1"/>
</dbReference>
<keyword evidence="1" id="KW-1133">Transmembrane helix</keyword>
<evidence type="ECO:0000313" key="3">
    <source>
        <dbReference type="Proteomes" id="UP000221165"/>
    </source>
</evidence>
<proteinExistence type="predicted"/>
<gene>
    <name evidence="2" type="ORF">CSUI_005070</name>
</gene>
<dbReference type="Proteomes" id="UP000221165">
    <property type="component" value="Unassembled WGS sequence"/>
</dbReference>
<dbReference type="VEuPathDB" id="ToxoDB:CSUI_005070"/>
<reference evidence="2 3" key="1">
    <citation type="journal article" date="2017" name="Int. J. Parasitol.">
        <title>The genome of the protozoan parasite Cystoisospora suis and a reverse vaccinology approach to identify vaccine candidates.</title>
        <authorList>
            <person name="Palmieri N."/>
            <person name="Shrestha A."/>
            <person name="Ruttkowski B."/>
            <person name="Beck T."/>
            <person name="Vogl C."/>
            <person name="Tomley F."/>
            <person name="Blake D.P."/>
            <person name="Joachim A."/>
        </authorList>
    </citation>
    <scope>NUCLEOTIDE SEQUENCE [LARGE SCALE GENOMIC DNA]</scope>
    <source>
        <strain evidence="2 3">Wien I</strain>
    </source>
</reference>
<dbReference type="AlphaFoldDB" id="A0A2C6KKR3"/>
<evidence type="ECO:0000313" key="2">
    <source>
        <dbReference type="EMBL" id="PHJ21090.1"/>
    </source>
</evidence>
<feature type="transmembrane region" description="Helical" evidence="1">
    <location>
        <begin position="38"/>
        <end position="59"/>
    </location>
</feature>
<keyword evidence="3" id="KW-1185">Reference proteome</keyword>
<feature type="non-terminal residue" evidence="2">
    <location>
        <position position="1"/>
    </location>
</feature>
<keyword evidence="1" id="KW-0812">Transmembrane</keyword>
<accession>A0A2C6KKR3</accession>
<name>A0A2C6KKR3_9APIC</name>
<comment type="caution">
    <text evidence="2">The sequence shown here is derived from an EMBL/GenBank/DDBJ whole genome shotgun (WGS) entry which is preliminary data.</text>
</comment>
<protein>
    <submittedName>
        <fullName evidence="2">Uncharacterized protein</fullName>
    </submittedName>
</protein>